<proteinExistence type="predicted"/>
<dbReference type="AlphaFoldDB" id="A0A371IE09"/>
<organism evidence="1 2">
    <name type="scientific">Mucuna pruriens</name>
    <name type="common">Velvet bean</name>
    <name type="synonym">Dolichos pruriens</name>
    <dbReference type="NCBI Taxonomy" id="157652"/>
    <lineage>
        <taxon>Eukaryota</taxon>
        <taxon>Viridiplantae</taxon>
        <taxon>Streptophyta</taxon>
        <taxon>Embryophyta</taxon>
        <taxon>Tracheophyta</taxon>
        <taxon>Spermatophyta</taxon>
        <taxon>Magnoliopsida</taxon>
        <taxon>eudicotyledons</taxon>
        <taxon>Gunneridae</taxon>
        <taxon>Pentapetalae</taxon>
        <taxon>rosids</taxon>
        <taxon>fabids</taxon>
        <taxon>Fabales</taxon>
        <taxon>Fabaceae</taxon>
        <taxon>Papilionoideae</taxon>
        <taxon>50 kb inversion clade</taxon>
        <taxon>NPAAA clade</taxon>
        <taxon>indigoferoid/millettioid clade</taxon>
        <taxon>Phaseoleae</taxon>
        <taxon>Mucuna</taxon>
    </lineage>
</organism>
<comment type="caution">
    <text evidence="1">The sequence shown here is derived from an EMBL/GenBank/DDBJ whole genome shotgun (WGS) entry which is preliminary data.</text>
</comment>
<dbReference type="EMBL" id="QJKJ01000308">
    <property type="protein sequence ID" value="RDY13248.1"/>
    <property type="molecule type" value="Genomic_DNA"/>
</dbReference>
<evidence type="ECO:0000313" key="1">
    <source>
        <dbReference type="EMBL" id="RDY13248.1"/>
    </source>
</evidence>
<dbReference type="Proteomes" id="UP000257109">
    <property type="component" value="Unassembled WGS sequence"/>
</dbReference>
<accession>A0A371IE09</accession>
<gene>
    <name evidence="1" type="ORF">CR513_01866</name>
</gene>
<protein>
    <submittedName>
        <fullName evidence="1">Uncharacterized protein</fullName>
    </submittedName>
</protein>
<evidence type="ECO:0000313" key="2">
    <source>
        <dbReference type="Proteomes" id="UP000257109"/>
    </source>
</evidence>
<name>A0A371IE09_MUCPR</name>
<keyword evidence="2" id="KW-1185">Reference proteome</keyword>
<feature type="non-terminal residue" evidence="1">
    <location>
        <position position="1"/>
    </location>
</feature>
<reference evidence="1" key="1">
    <citation type="submission" date="2018-05" db="EMBL/GenBank/DDBJ databases">
        <title>Draft genome of Mucuna pruriens seed.</title>
        <authorList>
            <person name="Nnadi N.E."/>
            <person name="Vos R."/>
            <person name="Hasami M.H."/>
            <person name="Devisetty U.K."/>
            <person name="Aguiy J.C."/>
        </authorList>
    </citation>
    <scope>NUCLEOTIDE SEQUENCE [LARGE SCALE GENOMIC DNA]</scope>
    <source>
        <strain evidence="1">JCA_2017</strain>
    </source>
</reference>
<sequence length="124" mass="14652">MCYYTPSFQVLPLPSRLPRKNMKIRQKARVCILQIHDPSQLNLVVRLCYAMMQARLSHYNHRLCKENLEATNWVDQITKEWTQVMVKEYIKATVSLYLCFQVREYLILGGGIEKFLSRVTNVDI</sequence>